<keyword evidence="1" id="KW-0812">Transmembrane</keyword>
<evidence type="ECO:0000256" key="1">
    <source>
        <dbReference type="SAM" id="Phobius"/>
    </source>
</evidence>
<keyword evidence="1" id="KW-0472">Membrane</keyword>
<gene>
    <name evidence="2" type="ORF">ENT52_03585</name>
</gene>
<dbReference type="EMBL" id="DSYZ01000079">
    <property type="protein sequence ID" value="HGT82789.1"/>
    <property type="molecule type" value="Genomic_DNA"/>
</dbReference>
<name>A0A7J3M1X8_ARCFL</name>
<dbReference type="AlphaFoldDB" id="A0A7J3M1X8"/>
<feature type="transmembrane region" description="Helical" evidence="1">
    <location>
        <begin position="62"/>
        <end position="80"/>
    </location>
</feature>
<organism evidence="2">
    <name type="scientific">Archaeoglobus fulgidus</name>
    <dbReference type="NCBI Taxonomy" id="2234"/>
    <lineage>
        <taxon>Archaea</taxon>
        <taxon>Methanobacteriati</taxon>
        <taxon>Methanobacteriota</taxon>
        <taxon>Archaeoglobi</taxon>
        <taxon>Archaeoglobales</taxon>
        <taxon>Archaeoglobaceae</taxon>
        <taxon>Archaeoglobus</taxon>
    </lineage>
</organism>
<reference evidence="2" key="1">
    <citation type="journal article" date="2020" name="mSystems">
        <title>Genome- and Community-Level Interaction Insights into Carbon Utilization and Element Cycling Functions of Hydrothermarchaeota in Hydrothermal Sediment.</title>
        <authorList>
            <person name="Zhou Z."/>
            <person name="Liu Y."/>
            <person name="Xu W."/>
            <person name="Pan J."/>
            <person name="Luo Z.H."/>
            <person name="Li M."/>
        </authorList>
    </citation>
    <scope>NUCLEOTIDE SEQUENCE [LARGE SCALE GENOMIC DNA]</scope>
    <source>
        <strain evidence="2">SpSt-587</strain>
    </source>
</reference>
<keyword evidence="1" id="KW-1133">Transmembrane helix</keyword>
<feature type="transmembrane region" description="Helical" evidence="1">
    <location>
        <begin position="34"/>
        <end position="50"/>
    </location>
</feature>
<evidence type="ECO:0000313" key="2">
    <source>
        <dbReference type="EMBL" id="HGT82789.1"/>
    </source>
</evidence>
<accession>A0A7J3M1X8</accession>
<protein>
    <submittedName>
        <fullName evidence="2">Uncharacterized protein</fullName>
    </submittedName>
</protein>
<dbReference type="InterPro" id="IPR043941">
    <property type="entry name" value="EMC6-arch"/>
</dbReference>
<dbReference type="Pfam" id="PF19094">
    <property type="entry name" value="EMC6_arch"/>
    <property type="match status" value="1"/>
</dbReference>
<feature type="transmembrane region" description="Helical" evidence="1">
    <location>
        <begin position="7"/>
        <end position="28"/>
    </location>
</feature>
<comment type="caution">
    <text evidence="2">The sequence shown here is derived from an EMBL/GenBank/DDBJ whole genome shotgun (WGS) entry which is preliminary data.</text>
</comment>
<proteinExistence type="predicted"/>
<sequence>MKDLAKTIVPIALGVIAGVVSMLITQGIRERDPFGIIVLVMFIYIQKFLFPKLGIKLEPKDWLSISFLSLASWYVCWTLILNV</sequence>